<dbReference type="EMBL" id="AVOT02000974">
    <property type="protein sequence ID" value="MBW0465191.1"/>
    <property type="molecule type" value="Genomic_DNA"/>
</dbReference>
<keyword evidence="2" id="KW-1185">Reference proteome</keyword>
<dbReference type="Proteomes" id="UP000765509">
    <property type="component" value="Unassembled WGS sequence"/>
</dbReference>
<sequence>MLKSVDIFSTSSSSIFNGAYSSSEYLDQDSIEAFNSNMENNLNSSKSPFNIPVAFTPSPDIKLASPPLFLPSLPTFSLNHELKSLPSPGRIIEEEPILDKIDESHLVSLNDQPELAPSESNKACC</sequence>
<accession>A0A9Q3GFG2</accession>
<proteinExistence type="predicted"/>
<dbReference type="AlphaFoldDB" id="A0A9Q3GFG2"/>
<organism evidence="1 2">
    <name type="scientific">Austropuccinia psidii MF-1</name>
    <dbReference type="NCBI Taxonomy" id="1389203"/>
    <lineage>
        <taxon>Eukaryota</taxon>
        <taxon>Fungi</taxon>
        <taxon>Dikarya</taxon>
        <taxon>Basidiomycota</taxon>
        <taxon>Pucciniomycotina</taxon>
        <taxon>Pucciniomycetes</taxon>
        <taxon>Pucciniales</taxon>
        <taxon>Sphaerophragmiaceae</taxon>
        <taxon>Austropuccinia</taxon>
    </lineage>
</organism>
<name>A0A9Q3GFG2_9BASI</name>
<evidence type="ECO:0000313" key="1">
    <source>
        <dbReference type="EMBL" id="MBW0465191.1"/>
    </source>
</evidence>
<protein>
    <submittedName>
        <fullName evidence="1">Uncharacterized protein</fullName>
    </submittedName>
</protein>
<gene>
    <name evidence="1" type="ORF">O181_004906</name>
</gene>
<comment type="caution">
    <text evidence="1">The sequence shown here is derived from an EMBL/GenBank/DDBJ whole genome shotgun (WGS) entry which is preliminary data.</text>
</comment>
<evidence type="ECO:0000313" key="2">
    <source>
        <dbReference type="Proteomes" id="UP000765509"/>
    </source>
</evidence>
<reference evidence="1" key="1">
    <citation type="submission" date="2021-03" db="EMBL/GenBank/DDBJ databases">
        <title>Draft genome sequence of rust myrtle Austropuccinia psidii MF-1, a brazilian biotype.</title>
        <authorList>
            <person name="Quecine M.C."/>
            <person name="Pachon D.M.R."/>
            <person name="Bonatelli M.L."/>
            <person name="Correr F.H."/>
            <person name="Franceschini L.M."/>
            <person name="Leite T.F."/>
            <person name="Margarido G.R.A."/>
            <person name="Almeida C.A."/>
            <person name="Ferrarezi J.A."/>
            <person name="Labate C.A."/>
        </authorList>
    </citation>
    <scope>NUCLEOTIDE SEQUENCE</scope>
    <source>
        <strain evidence="1">MF-1</strain>
    </source>
</reference>